<dbReference type="KEGG" id="ddb:E7747_11180"/>
<sequence>MDEYTRKRVIRKIREAHNLCKIQSITFFRDGSGVEFIYTDPVGDHGLPCLMSSSLNIEDAMEAISGMRLKIGDIPTTLKIEK</sequence>
<dbReference type="AlphaFoldDB" id="A0A4P7W432"/>
<keyword evidence="2" id="KW-1185">Reference proteome</keyword>
<protein>
    <submittedName>
        <fullName evidence="1">Uncharacterized protein</fullName>
    </submittedName>
</protein>
<proteinExistence type="predicted"/>
<accession>A0A4P7W432</accession>
<dbReference type="EMBL" id="CP039396">
    <property type="protein sequence ID" value="QCD42796.1"/>
    <property type="molecule type" value="Genomic_DNA"/>
</dbReference>
<name>A0A4P7W432_9BACT</name>
<dbReference type="Proteomes" id="UP000297149">
    <property type="component" value="Chromosome"/>
</dbReference>
<evidence type="ECO:0000313" key="2">
    <source>
        <dbReference type="Proteomes" id="UP000297149"/>
    </source>
</evidence>
<dbReference type="RefSeq" id="WP_128701853.1">
    <property type="nucleotide sequence ID" value="NZ_CP039396.1"/>
</dbReference>
<organism evidence="1 2">
    <name type="scientific">Duncaniella dubosii</name>
    <dbReference type="NCBI Taxonomy" id="2518971"/>
    <lineage>
        <taxon>Bacteria</taxon>
        <taxon>Pseudomonadati</taxon>
        <taxon>Bacteroidota</taxon>
        <taxon>Bacteroidia</taxon>
        <taxon>Bacteroidales</taxon>
        <taxon>Muribaculaceae</taxon>
        <taxon>Duncaniella</taxon>
    </lineage>
</organism>
<evidence type="ECO:0000313" key="1">
    <source>
        <dbReference type="EMBL" id="QCD42796.1"/>
    </source>
</evidence>
<gene>
    <name evidence="1" type="ORF">E7747_11180</name>
</gene>
<reference evidence="2" key="1">
    <citation type="submission" date="2019-02" db="EMBL/GenBank/DDBJ databases">
        <title>Isolation and identification of novel species under the genus Muribaculum.</title>
        <authorList>
            <person name="Miyake S."/>
            <person name="Ding Y."/>
            <person name="Low A."/>
            <person name="Soh M."/>
            <person name="Seedorf H."/>
        </authorList>
    </citation>
    <scope>NUCLEOTIDE SEQUENCE [LARGE SCALE GENOMIC DNA]</scope>
    <source>
        <strain evidence="2">H5</strain>
    </source>
</reference>